<evidence type="ECO:0000313" key="14">
    <source>
        <dbReference type="Proteomes" id="UP000611554"/>
    </source>
</evidence>
<dbReference type="SUPFAM" id="SSF55874">
    <property type="entry name" value="ATPase domain of HSP90 chaperone/DNA topoisomerase II/histidine kinase"/>
    <property type="match status" value="1"/>
</dbReference>
<proteinExistence type="predicted"/>
<dbReference type="Pfam" id="PF02518">
    <property type="entry name" value="HATPase_c"/>
    <property type="match status" value="1"/>
</dbReference>
<feature type="domain" description="Signal transduction histidine kinase subgroup 3 dimerisation and phosphoacceptor" evidence="12">
    <location>
        <begin position="175"/>
        <end position="240"/>
    </location>
</feature>
<dbReference type="CDD" id="cd16917">
    <property type="entry name" value="HATPase_UhpB-NarQ-NarX-like"/>
    <property type="match status" value="1"/>
</dbReference>
<evidence type="ECO:0000256" key="10">
    <source>
        <dbReference type="SAM" id="Phobius"/>
    </source>
</evidence>
<comment type="catalytic activity">
    <reaction evidence="1">
        <text>ATP + protein L-histidine = ADP + protein N-phospho-L-histidine.</text>
        <dbReference type="EC" id="2.7.13.3"/>
    </reaction>
</comment>
<protein>
    <recommendedName>
        <fullName evidence="2">histidine kinase</fullName>
        <ecNumber evidence="2">2.7.13.3</ecNumber>
    </recommendedName>
</protein>
<evidence type="ECO:0000256" key="3">
    <source>
        <dbReference type="ARBA" id="ARBA00022553"/>
    </source>
</evidence>
<evidence type="ECO:0000256" key="1">
    <source>
        <dbReference type="ARBA" id="ARBA00000085"/>
    </source>
</evidence>
<accession>A0ABQ2QJL1</accession>
<evidence type="ECO:0000256" key="7">
    <source>
        <dbReference type="ARBA" id="ARBA00022840"/>
    </source>
</evidence>
<feature type="coiled-coil region" evidence="9">
    <location>
        <begin position="146"/>
        <end position="177"/>
    </location>
</feature>
<feature type="transmembrane region" description="Helical" evidence="10">
    <location>
        <begin position="94"/>
        <end position="116"/>
    </location>
</feature>
<keyword evidence="10" id="KW-0472">Membrane</keyword>
<evidence type="ECO:0000256" key="5">
    <source>
        <dbReference type="ARBA" id="ARBA00022741"/>
    </source>
</evidence>
<keyword evidence="9" id="KW-0175">Coiled coil</keyword>
<dbReference type="Pfam" id="PF07730">
    <property type="entry name" value="HisKA_3"/>
    <property type="match status" value="1"/>
</dbReference>
<keyword evidence="10" id="KW-0812">Transmembrane</keyword>
<dbReference type="InterPro" id="IPR003594">
    <property type="entry name" value="HATPase_dom"/>
</dbReference>
<evidence type="ECO:0000259" key="12">
    <source>
        <dbReference type="Pfam" id="PF07730"/>
    </source>
</evidence>
<feature type="domain" description="Histidine kinase/HSP90-like ATPase" evidence="11">
    <location>
        <begin position="294"/>
        <end position="382"/>
    </location>
</feature>
<dbReference type="PANTHER" id="PTHR24421:SF10">
    <property type="entry name" value="NITRATE_NITRITE SENSOR PROTEIN NARQ"/>
    <property type="match status" value="1"/>
</dbReference>
<dbReference type="InterPro" id="IPR050482">
    <property type="entry name" value="Sensor_HK_TwoCompSys"/>
</dbReference>
<dbReference type="GO" id="GO:0016301">
    <property type="term" value="F:kinase activity"/>
    <property type="evidence" value="ECO:0007669"/>
    <property type="project" value="UniProtKB-KW"/>
</dbReference>
<reference evidence="14" key="1">
    <citation type="journal article" date="2019" name="Int. J. Syst. Evol. Microbiol.">
        <title>The Global Catalogue of Microorganisms (GCM) 10K type strain sequencing project: providing services to taxonomists for standard genome sequencing and annotation.</title>
        <authorList>
            <consortium name="The Broad Institute Genomics Platform"/>
            <consortium name="The Broad Institute Genome Sequencing Center for Infectious Disease"/>
            <person name="Wu L."/>
            <person name="Ma J."/>
        </authorList>
    </citation>
    <scope>NUCLEOTIDE SEQUENCE [LARGE SCALE GENOMIC DNA]</scope>
    <source>
        <strain evidence="14">JCM 3115</strain>
    </source>
</reference>
<keyword evidence="6 13" id="KW-0418">Kinase</keyword>
<keyword evidence="3" id="KW-0597">Phosphoprotein</keyword>
<feature type="transmembrane region" description="Helical" evidence="10">
    <location>
        <begin position="122"/>
        <end position="142"/>
    </location>
</feature>
<evidence type="ECO:0000256" key="6">
    <source>
        <dbReference type="ARBA" id="ARBA00022777"/>
    </source>
</evidence>
<keyword evidence="8" id="KW-0902">Two-component regulatory system</keyword>
<dbReference type="InterPro" id="IPR011712">
    <property type="entry name" value="Sig_transdc_His_kin_sub3_dim/P"/>
</dbReference>
<dbReference type="PANTHER" id="PTHR24421">
    <property type="entry name" value="NITRATE/NITRITE SENSOR PROTEIN NARX-RELATED"/>
    <property type="match status" value="1"/>
</dbReference>
<evidence type="ECO:0000256" key="9">
    <source>
        <dbReference type="SAM" id="Coils"/>
    </source>
</evidence>
<keyword evidence="5" id="KW-0547">Nucleotide-binding</keyword>
<evidence type="ECO:0000256" key="4">
    <source>
        <dbReference type="ARBA" id="ARBA00022679"/>
    </source>
</evidence>
<keyword evidence="7" id="KW-0067">ATP-binding</keyword>
<organism evidence="13 14">
    <name type="scientific">Streptosporangium pseudovulgare</name>
    <dbReference type="NCBI Taxonomy" id="35765"/>
    <lineage>
        <taxon>Bacteria</taxon>
        <taxon>Bacillati</taxon>
        <taxon>Actinomycetota</taxon>
        <taxon>Actinomycetes</taxon>
        <taxon>Streptosporangiales</taxon>
        <taxon>Streptosporangiaceae</taxon>
        <taxon>Streptosporangium</taxon>
    </lineage>
</organism>
<keyword evidence="14" id="KW-1185">Reference proteome</keyword>
<sequence>MEGWRPLAQDGLLAAVMAALLSVVVLGTPGAGAVDLAAVLAGSLALVAWRRAPLVALLVVTACMLVVTARVPAGPPASFPVLVSVFATVRVGHRLAPALASVVFLSVGLAVSLPGADGPVQVLQDASLLVGWFVAAGVAATVTRHRQAYLEEAERRAAEAERTREEAARRRAGEERLRIARELHDSLTHSISIIKVQAGVAVHLARKRGEDVPPALLAIQEASGDAMRELRATLEVLRDPGGSDGSGGSGAGAEVTASGLDRLGDLVERARSAGLPVTVTISGERRELPAEVDRAAYRIVQEALTNVSRHAGGAAAAVRVGYAGEELVVQVDDDGGADPAAPPVPGTGLLGMRERVAALGGRLRAAPRPGGGFTVRAELPLGEPVRAELPLGGAS</sequence>
<dbReference type="Gene3D" id="1.20.5.1930">
    <property type="match status" value="1"/>
</dbReference>
<dbReference type="Proteomes" id="UP000611554">
    <property type="component" value="Unassembled WGS sequence"/>
</dbReference>
<dbReference type="InterPro" id="IPR036890">
    <property type="entry name" value="HATPase_C_sf"/>
</dbReference>
<dbReference type="EC" id="2.7.13.3" evidence="2"/>
<dbReference type="Gene3D" id="3.30.565.10">
    <property type="entry name" value="Histidine kinase-like ATPase, C-terminal domain"/>
    <property type="match status" value="1"/>
</dbReference>
<evidence type="ECO:0000259" key="11">
    <source>
        <dbReference type="Pfam" id="PF02518"/>
    </source>
</evidence>
<evidence type="ECO:0000313" key="13">
    <source>
        <dbReference type="EMBL" id="GGP82317.1"/>
    </source>
</evidence>
<feature type="transmembrane region" description="Helical" evidence="10">
    <location>
        <begin position="54"/>
        <end position="73"/>
    </location>
</feature>
<dbReference type="EMBL" id="BMQJ01000002">
    <property type="protein sequence ID" value="GGP82317.1"/>
    <property type="molecule type" value="Genomic_DNA"/>
</dbReference>
<gene>
    <name evidence="13" type="ORF">GCM10010140_08850</name>
</gene>
<evidence type="ECO:0000256" key="2">
    <source>
        <dbReference type="ARBA" id="ARBA00012438"/>
    </source>
</evidence>
<comment type="caution">
    <text evidence="13">The sequence shown here is derived from an EMBL/GenBank/DDBJ whole genome shotgun (WGS) entry which is preliminary data.</text>
</comment>
<keyword evidence="4" id="KW-0808">Transferase</keyword>
<evidence type="ECO:0000256" key="8">
    <source>
        <dbReference type="ARBA" id="ARBA00023012"/>
    </source>
</evidence>
<name>A0ABQ2QJL1_9ACTN</name>
<keyword evidence="10" id="KW-1133">Transmembrane helix</keyword>
<feature type="transmembrane region" description="Helical" evidence="10">
    <location>
        <begin position="12"/>
        <end position="34"/>
    </location>
</feature>